<dbReference type="InterPro" id="IPR005966">
    <property type="entry name" value="D-Cys_desShydrase"/>
</dbReference>
<dbReference type="InterPro" id="IPR027278">
    <property type="entry name" value="ACCD_DCysDesulf"/>
</dbReference>
<dbReference type="GO" id="GO:0034011">
    <property type="term" value="F:L-cysteate sulfo-lyase activity"/>
    <property type="evidence" value="ECO:0007669"/>
    <property type="project" value="UniProtKB-EC"/>
</dbReference>
<comment type="cofactor">
    <cofactor evidence="1">
        <name>pyridoxal 5'-phosphate</name>
        <dbReference type="ChEBI" id="CHEBI:597326"/>
    </cofactor>
</comment>
<comment type="similarity">
    <text evidence="2">Belongs to the ACC deaminase/D-cysteine desulfhydrase family.</text>
</comment>
<name>A0A0M2F5W9_9GAMM</name>
<evidence type="ECO:0000256" key="7">
    <source>
        <dbReference type="PIRSR" id="PIRSR006278-1"/>
    </source>
</evidence>
<feature type="active site" description="Nucleophile" evidence="7">
    <location>
        <position position="76"/>
    </location>
</feature>
<dbReference type="PANTHER" id="PTHR43780">
    <property type="entry name" value="1-AMINOCYCLOPROPANE-1-CARBOXYLATE DEAMINASE-RELATED"/>
    <property type="match status" value="1"/>
</dbReference>
<dbReference type="Pfam" id="PF00291">
    <property type="entry name" value="PALP"/>
    <property type="match status" value="1"/>
</dbReference>
<evidence type="ECO:0000256" key="5">
    <source>
        <dbReference type="ARBA" id="ARBA00066825"/>
    </source>
</evidence>
<dbReference type="Gene3D" id="3.40.50.1100">
    <property type="match status" value="2"/>
</dbReference>
<evidence type="ECO:0000256" key="3">
    <source>
        <dbReference type="ARBA" id="ARBA00022898"/>
    </source>
</evidence>
<dbReference type="PANTHER" id="PTHR43780:SF2">
    <property type="entry name" value="1-AMINOCYCLOPROPANE-1-CARBOXYLATE DEAMINASE-RELATED"/>
    <property type="match status" value="1"/>
</dbReference>
<proteinExistence type="inferred from homology"/>
<evidence type="ECO:0000256" key="6">
    <source>
        <dbReference type="ARBA" id="ARBA00068519"/>
    </source>
</evidence>
<comment type="caution">
    <text evidence="10">The sequence shown here is derived from an EMBL/GenBank/DDBJ whole genome shotgun (WGS) entry which is preliminary data.</text>
</comment>
<keyword evidence="4" id="KW-0456">Lyase</keyword>
<evidence type="ECO:0000313" key="11">
    <source>
        <dbReference type="Proteomes" id="UP000029435"/>
    </source>
</evidence>
<accession>A0A0M2F5W9</accession>
<dbReference type="InterPro" id="IPR036052">
    <property type="entry name" value="TrpB-like_PALP_sf"/>
</dbReference>
<organism evidence="10 11">
    <name type="scientific">Pectobacterium brasiliense</name>
    <dbReference type="NCBI Taxonomy" id="180957"/>
    <lineage>
        <taxon>Bacteria</taxon>
        <taxon>Pseudomonadati</taxon>
        <taxon>Pseudomonadota</taxon>
        <taxon>Gammaproteobacteria</taxon>
        <taxon>Enterobacterales</taxon>
        <taxon>Pectobacteriaceae</taxon>
        <taxon>Pectobacterium</taxon>
    </lineage>
</organism>
<dbReference type="PIRSF" id="PIRSF006278">
    <property type="entry name" value="ACCD_DCysDesulf"/>
    <property type="match status" value="1"/>
</dbReference>
<evidence type="ECO:0000259" key="9">
    <source>
        <dbReference type="Pfam" id="PF00291"/>
    </source>
</evidence>
<evidence type="ECO:0000256" key="2">
    <source>
        <dbReference type="ARBA" id="ARBA00008639"/>
    </source>
</evidence>
<dbReference type="GO" id="GO:0019148">
    <property type="term" value="F:D-cysteine desulfhydrase activity"/>
    <property type="evidence" value="ECO:0007669"/>
    <property type="project" value="TreeGrafter"/>
</dbReference>
<reference evidence="10 11" key="1">
    <citation type="submission" date="2014-08" db="EMBL/GenBank/DDBJ databases">
        <title>Genome sequences of NCPPB Pectobacterium isolates.</title>
        <authorList>
            <person name="Glover R.H."/>
            <person name="Sapp M."/>
            <person name="Elphinstone J."/>
        </authorList>
    </citation>
    <scope>NUCLEOTIDE SEQUENCE [LARGE SCALE GENOMIC DNA]</scope>
    <source>
        <strain evidence="10 11">LMG 21372</strain>
    </source>
</reference>
<dbReference type="EMBL" id="JQOD01000001">
    <property type="protein sequence ID" value="KGA35371.1"/>
    <property type="molecule type" value="Genomic_DNA"/>
</dbReference>
<feature type="modified residue" description="N6-(pyridoxal phosphate)lysine" evidence="8">
    <location>
        <position position="49"/>
    </location>
</feature>
<keyword evidence="3 8" id="KW-0663">Pyridoxal phosphate</keyword>
<dbReference type="Proteomes" id="UP000029435">
    <property type="component" value="Unassembled WGS sequence"/>
</dbReference>
<dbReference type="NCBIfam" id="TIGR01275">
    <property type="entry name" value="ACC_deam_rel"/>
    <property type="match status" value="1"/>
</dbReference>
<dbReference type="FunFam" id="3.40.50.1100:FF:000017">
    <property type="entry name" value="D-cysteine desulfhydrase"/>
    <property type="match status" value="1"/>
</dbReference>
<dbReference type="RefSeq" id="WP_039311964.1">
    <property type="nucleotide sequence ID" value="NZ_JBIXLJ010000006.1"/>
</dbReference>
<dbReference type="AlphaFoldDB" id="A0A0M2F5W9"/>
<sequence>MHLARFPRLSLGHFPTPLEALPNLSAYLGGPTIYIKRDDATGLATGGNKTRKLEFLLADAQQQGADIIITQGATQSNHVRQTIAAATKLGLKTKVLLEKRVEDYGEDYQRSGNVLLDHLLGGEIIDHLPAGTDMQQAMETLAESLRKEGLKPYVIPGGGSSPVGALGYVACAEELLFQSSQQRLRIDHIVHATGSTGTQAGLVTGLAATHSQIPLLGISVRAPKAKQEENVYALAQRTWQLLGISGELPRSAVQVNSDYVGKGYGIPTEGTLEALRLLAQLEGILLDPVYSGKGMAGLIDLIRQGHFRADENIVFIHTGGSAGLFGYRQLFEQTAAQ</sequence>
<dbReference type="NCBIfam" id="NF003031">
    <property type="entry name" value="PRK03910.1-4"/>
    <property type="match status" value="1"/>
</dbReference>
<gene>
    <name evidence="10" type="ORF">KU74_02560</name>
</gene>
<evidence type="ECO:0000313" key="10">
    <source>
        <dbReference type="EMBL" id="KGA35371.1"/>
    </source>
</evidence>
<evidence type="ECO:0000256" key="4">
    <source>
        <dbReference type="ARBA" id="ARBA00023239"/>
    </source>
</evidence>
<dbReference type="InterPro" id="IPR001926">
    <property type="entry name" value="TrpB-like_PALP"/>
</dbReference>
<dbReference type="EC" id="4.4.1.25" evidence="5"/>
<dbReference type="OrthoDB" id="9801249at2"/>
<feature type="domain" description="Tryptophan synthase beta chain-like PALP" evidence="9">
    <location>
        <begin position="10"/>
        <end position="319"/>
    </location>
</feature>
<dbReference type="SUPFAM" id="SSF53686">
    <property type="entry name" value="Tryptophan synthase beta subunit-like PLP-dependent enzymes"/>
    <property type="match status" value="1"/>
</dbReference>
<evidence type="ECO:0000256" key="1">
    <source>
        <dbReference type="ARBA" id="ARBA00001933"/>
    </source>
</evidence>
<evidence type="ECO:0000256" key="8">
    <source>
        <dbReference type="PIRSR" id="PIRSR006278-2"/>
    </source>
</evidence>
<protein>
    <recommendedName>
        <fullName evidence="6">L-cysteate sulfo-lyase</fullName>
        <ecNumber evidence="5">4.4.1.25</ecNumber>
    </recommendedName>
</protein>